<comment type="subcellular location">
    <subcellularLocation>
        <location evidence="1">Membrane</location>
        <topology evidence="1">Multi-pass membrane protein</topology>
    </subcellularLocation>
</comment>
<dbReference type="PROSITE" id="PS50262">
    <property type="entry name" value="G_PROTEIN_RECEP_F1_2"/>
    <property type="match status" value="1"/>
</dbReference>
<feature type="transmembrane region" description="Helical" evidence="9">
    <location>
        <begin position="461"/>
        <end position="484"/>
    </location>
</feature>
<sequence length="539" mass="60913">MDQQQPLNDWNLTETSTVNYSDAHTEWGDLYNRTPEAIIVPCVFAAILVTGVVGNTLLILSFVRHKTLSTPHNALVVNLASGDFIFLITSLPFNMVWYTFSSWPFGLAICKLSHFADSLATAVVISTLSFLSIERCLIVTGKKLWRRQKRGPIWLTIAIWSFSLFVSLPNLITTNLRPETVNNDTLVLCIHFDESWIRTLSKIHVGFFFIFLFCLPLTVIATAYILIAVHLISRAFPFSQRKVKTHKTNGKIYLRCLGTKRDKHMSMELTRNNQVNTIKAVNSFHGTQVENVPETSNNHIDPSPQPAKSDTKTGKEDKSYSPDSLTEMTELQQTPVLPYCFVYTGPIPVEAVPKLESSYAKQAADSSENNKKASFDSRTSCPTTATPTVTWKESSPQSPPSSADMKPGYKQRRQTIVTKRRRLAMTVLTLIIVFAICWTPRHVYLLWYHFLPGDYNIFWHVFKIVGFCLASSNSAVNPLVFYILDSTYRSFVHRSLCMVCLKLCRQKKAVDTDVTLGDRDYNATIAMSDVKSKGYVTEL</sequence>
<keyword evidence="4" id="KW-0297">G-protein coupled receptor</keyword>
<feature type="region of interest" description="Disordered" evidence="8">
    <location>
        <begin position="290"/>
        <end position="324"/>
    </location>
</feature>
<dbReference type="EMBL" id="CAJHNH020000926">
    <property type="protein sequence ID" value="CAG5120575.1"/>
    <property type="molecule type" value="Genomic_DNA"/>
</dbReference>
<dbReference type="OrthoDB" id="10049706at2759"/>
<evidence type="ECO:0000313" key="11">
    <source>
        <dbReference type="EMBL" id="CAG5120575.1"/>
    </source>
</evidence>
<keyword evidence="5 9" id="KW-0472">Membrane</keyword>
<evidence type="ECO:0000256" key="6">
    <source>
        <dbReference type="ARBA" id="ARBA00023170"/>
    </source>
</evidence>
<feature type="domain" description="G-protein coupled receptors family 1 profile" evidence="10">
    <location>
        <begin position="54"/>
        <end position="481"/>
    </location>
</feature>
<accession>A0A8S3YY50</accession>
<dbReference type="InterPro" id="IPR017452">
    <property type="entry name" value="GPCR_Rhodpsn_7TM"/>
</dbReference>
<evidence type="ECO:0000256" key="1">
    <source>
        <dbReference type="ARBA" id="ARBA00004141"/>
    </source>
</evidence>
<feature type="transmembrane region" description="Helical" evidence="9">
    <location>
        <begin position="75"/>
        <end position="100"/>
    </location>
</feature>
<gene>
    <name evidence="11" type="ORF">CUNI_LOCUS6133</name>
</gene>
<keyword evidence="7" id="KW-0807">Transducer</keyword>
<evidence type="ECO:0000256" key="3">
    <source>
        <dbReference type="ARBA" id="ARBA00022989"/>
    </source>
</evidence>
<evidence type="ECO:0000256" key="4">
    <source>
        <dbReference type="ARBA" id="ARBA00023040"/>
    </source>
</evidence>
<dbReference type="PANTHER" id="PTHR45695:SF26">
    <property type="entry name" value="NEUROPEPTIDE CCHAMIDE-1 RECEPTOR"/>
    <property type="match status" value="1"/>
</dbReference>
<dbReference type="SUPFAM" id="SSF81321">
    <property type="entry name" value="Family A G protein-coupled receptor-like"/>
    <property type="match status" value="1"/>
</dbReference>
<dbReference type="PRINTS" id="PR00237">
    <property type="entry name" value="GPCRRHODOPSN"/>
</dbReference>
<feature type="compositionally biased region" description="Basic and acidic residues" evidence="8">
    <location>
        <begin position="309"/>
        <end position="320"/>
    </location>
</feature>
<dbReference type="GO" id="GO:0008188">
    <property type="term" value="F:neuropeptide receptor activity"/>
    <property type="evidence" value="ECO:0007669"/>
    <property type="project" value="TreeGrafter"/>
</dbReference>
<keyword evidence="3 9" id="KW-1133">Transmembrane helix</keyword>
<proteinExistence type="predicted"/>
<feature type="transmembrane region" description="Helical" evidence="9">
    <location>
        <begin position="153"/>
        <end position="172"/>
    </location>
</feature>
<evidence type="ECO:0000256" key="8">
    <source>
        <dbReference type="SAM" id="MobiDB-lite"/>
    </source>
</evidence>
<keyword evidence="12" id="KW-1185">Reference proteome</keyword>
<feature type="compositionally biased region" description="Low complexity" evidence="8">
    <location>
        <begin position="379"/>
        <end position="390"/>
    </location>
</feature>
<feature type="transmembrane region" description="Helical" evidence="9">
    <location>
        <begin position="205"/>
        <end position="232"/>
    </location>
</feature>
<evidence type="ECO:0000256" key="9">
    <source>
        <dbReference type="SAM" id="Phobius"/>
    </source>
</evidence>
<feature type="transmembrane region" description="Helical" evidence="9">
    <location>
        <begin position="423"/>
        <end position="441"/>
    </location>
</feature>
<keyword evidence="6" id="KW-0675">Receptor</keyword>
<evidence type="ECO:0000313" key="12">
    <source>
        <dbReference type="Proteomes" id="UP000678393"/>
    </source>
</evidence>
<keyword evidence="2 9" id="KW-0812">Transmembrane</keyword>
<dbReference type="Gene3D" id="1.20.1070.10">
    <property type="entry name" value="Rhodopsin 7-helix transmembrane proteins"/>
    <property type="match status" value="2"/>
</dbReference>
<dbReference type="AlphaFoldDB" id="A0A8S3YY50"/>
<evidence type="ECO:0000256" key="5">
    <source>
        <dbReference type="ARBA" id="ARBA00023136"/>
    </source>
</evidence>
<protein>
    <recommendedName>
        <fullName evidence="10">G-protein coupled receptors family 1 profile domain-containing protein</fullName>
    </recommendedName>
</protein>
<evidence type="ECO:0000256" key="7">
    <source>
        <dbReference type="ARBA" id="ARBA00023224"/>
    </source>
</evidence>
<feature type="compositionally biased region" description="Polar residues" evidence="8">
    <location>
        <begin position="290"/>
        <end position="300"/>
    </location>
</feature>
<comment type="caution">
    <text evidence="11">The sequence shown here is derived from an EMBL/GenBank/DDBJ whole genome shotgun (WGS) entry which is preliminary data.</text>
</comment>
<dbReference type="Pfam" id="PF00001">
    <property type="entry name" value="7tm_1"/>
    <property type="match status" value="1"/>
</dbReference>
<evidence type="ECO:0000256" key="2">
    <source>
        <dbReference type="ARBA" id="ARBA00022692"/>
    </source>
</evidence>
<organism evidence="11 12">
    <name type="scientific">Candidula unifasciata</name>
    <dbReference type="NCBI Taxonomy" id="100452"/>
    <lineage>
        <taxon>Eukaryota</taxon>
        <taxon>Metazoa</taxon>
        <taxon>Spiralia</taxon>
        <taxon>Lophotrochozoa</taxon>
        <taxon>Mollusca</taxon>
        <taxon>Gastropoda</taxon>
        <taxon>Heterobranchia</taxon>
        <taxon>Euthyneura</taxon>
        <taxon>Panpulmonata</taxon>
        <taxon>Eupulmonata</taxon>
        <taxon>Stylommatophora</taxon>
        <taxon>Helicina</taxon>
        <taxon>Helicoidea</taxon>
        <taxon>Geomitridae</taxon>
        <taxon>Candidula</taxon>
    </lineage>
</organism>
<dbReference type="GO" id="GO:0005886">
    <property type="term" value="C:plasma membrane"/>
    <property type="evidence" value="ECO:0007669"/>
    <property type="project" value="TreeGrafter"/>
</dbReference>
<name>A0A8S3YY50_9EUPU</name>
<evidence type="ECO:0000259" key="10">
    <source>
        <dbReference type="PROSITE" id="PS50262"/>
    </source>
</evidence>
<feature type="region of interest" description="Disordered" evidence="8">
    <location>
        <begin position="363"/>
        <end position="411"/>
    </location>
</feature>
<dbReference type="Proteomes" id="UP000678393">
    <property type="component" value="Unassembled WGS sequence"/>
</dbReference>
<dbReference type="PANTHER" id="PTHR45695">
    <property type="entry name" value="LEUCOKININ RECEPTOR-RELATED"/>
    <property type="match status" value="1"/>
</dbReference>
<feature type="transmembrane region" description="Helical" evidence="9">
    <location>
        <begin position="38"/>
        <end position="63"/>
    </location>
</feature>
<feature type="transmembrane region" description="Helical" evidence="9">
    <location>
        <begin position="112"/>
        <end position="133"/>
    </location>
</feature>
<reference evidence="11" key="1">
    <citation type="submission" date="2021-04" db="EMBL/GenBank/DDBJ databases">
        <authorList>
            <consortium name="Molecular Ecology Group"/>
        </authorList>
    </citation>
    <scope>NUCLEOTIDE SEQUENCE</scope>
</reference>
<dbReference type="InterPro" id="IPR000276">
    <property type="entry name" value="GPCR_Rhodpsn"/>
</dbReference>